<reference evidence="1 2" key="1">
    <citation type="journal article" date="2020" name="IScience">
        <title>Genome Sequencing of the Endangered Kingdonia uniflora (Circaeasteraceae, Ranunculales) Reveals Potential Mechanisms of Evolutionary Specialization.</title>
        <authorList>
            <person name="Sun Y."/>
            <person name="Deng T."/>
            <person name="Zhang A."/>
            <person name="Moore M.J."/>
            <person name="Landis J.B."/>
            <person name="Lin N."/>
            <person name="Zhang H."/>
            <person name="Zhang X."/>
            <person name="Huang J."/>
            <person name="Zhang X."/>
            <person name="Sun H."/>
            <person name="Wang H."/>
        </authorList>
    </citation>
    <scope>NUCLEOTIDE SEQUENCE [LARGE SCALE GENOMIC DNA]</scope>
    <source>
        <strain evidence="1">TB1705</strain>
        <tissue evidence="1">Leaf</tissue>
    </source>
</reference>
<name>A0A7J7MZ20_9MAGN</name>
<protein>
    <submittedName>
        <fullName evidence="1">Uncharacterized protein</fullName>
    </submittedName>
</protein>
<gene>
    <name evidence="1" type="ORF">GIB67_018896</name>
</gene>
<organism evidence="1 2">
    <name type="scientific">Kingdonia uniflora</name>
    <dbReference type="NCBI Taxonomy" id="39325"/>
    <lineage>
        <taxon>Eukaryota</taxon>
        <taxon>Viridiplantae</taxon>
        <taxon>Streptophyta</taxon>
        <taxon>Embryophyta</taxon>
        <taxon>Tracheophyta</taxon>
        <taxon>Spermatophyta</taxon>
        <taxon>Magnoliopsida</taxon>
        <taxon>Ranunculales</taxon>
        <taxon>Circaeasteraceae</taxon>
        <taxon>Kingdonia</taxon>
    </lineage>
</organism>
<evidence type="ECO:0000313" key="2">
    <source>
        <dbReference type="Proteomes" id="UP000541444"/>
    </source>
</evidence>
<dbReference type="AlphaFoldDB" id="A0A7J7MZ20"/>
<comment type="caution">
    <text evidence="1">The sequence shown here is derived from an EMBL/GenBank/DDBJ whole genome shotgun (WGS) entry which is preliminary data.</text>
</comment>
<dbReference type="Proteomes" id="UP000541444">
    <property type="component" value="Unassembled WGS sequence"/>
</dbReference>
<sequence>MFLFLCAEIGVTPLDFQMLTSLSIARYPTQVSYDDAYSILSNARQLLLNNESNNIKGGNVIISYLWTYLTIAADREDDITIARAFIFFMMGYLWSQMANDTVLLGYLAAVADLDEVAAVTTGGTIIEFSQLLEMTYGLRRSCPVRGCHFKSQMEIVSITWGIDVGGSLLALQFVIGEECETYTSYWVDQTGEVGHLLTDSQRMGNIDLFEPSTLRAESARDAQRLQELTNKNATLRRHLESVDDQLYVHNLHLRKGCDVRVVPLPLGGCVKMRRVLNFRVHPELDMNSIPQLIEVELSE</sequence>
<feature type="non-terminal residue" evidence="1">
    <location>
        <position position="1"/>
    </location>
</feature>
<accession>A0A7J7MZ20</accession>
<keyword evidence="2" id="KW-1185">Reference proteome</keyword>
<proteinExistence type="predicted"/>
<evidence type="ECO:0000313" key="1">
    <source>
        <dbReference type="EMBL" id="KAF6160116.1"/>
    </source>
</evidence>
<dbReference type="EMBL" id="JACGCM010001173">
    <property type="protein sequence ID" value="KAF6160116.1"/>
    <property type="molecule type" value="Genomic_DNA"/>
</dbReference>